<dbReference type="EMBL" id="CAFBMB010000094">
    <property type="protein sequence ID" value="CAB4904628.1"/>
    <property type="molecule type" value="Genomic_DNA"/>
</dbReference>
<dbReference type="AlphaFoldDB" id="A0A6J7GDQ3"/>
<gene>
    <name evidence="1" type="ORF">UFOPK3516_01118</name>
</gene>
<accession>A0A6J7GDQ3</accession>
<sequence length="89" mass="9815">MFGEGFRYRTLIDGRRRQHLKTMGKRGGFHLVARDVSDGCVEHASGEVAGNLTDETRTDDGSVWFIDVPTEFSEGGIGHVVFGNQFVIA</sequence>
<organism evidence="1">
    <name type="scientific">freshwater metagenome</name>
    <dbReference type="NCBI Taxonomy" id="449393"/>
    <lineage>
        <taxon>unclassified sequences</taxon>
        <taxon>metagenomes</taxon>
        <taxon>ecological metagenomes</taxon>
    </lineage>
</organism>
<proteinExistence type="predicted"/>
<reference evidence="1" key="1">
    <citation type="submission" date="2020-05" db="EMBL/GenBank/DDBJ databases">
        <authorList>
            <person name="Chiriac C."/>
            <person name="Salcher M."/>
            <person name="Ghai R."/>
            <person name="Kavagutti S V."/>
        </authorList>
    </citation>
    <scope>NUCLEOTIDE SEQUENCE</scope>
</reference>
<name>A0A6J7GDQ3_9ZZZZ</name>
<protein>
    <submittedName>
        <fullName evidence="1">Unannotated protein</fullName>
    </submittedName>
</protein>
<evidence type="ECO:0000313" key="1">
    <source>
        <dbReference type="EMBL" id="CAB4904628.1"/>
    </source>
</evidence>